<dbReference type="OrthoDB" id="59470at2759"/>
<accession>E4Y2M5</accession>
<keyword evidence="4 7" id="KW-0274">FAD</keyword>
<organism evidence="9">
    <name type="scientific">Oikopleura dioica</name>
    <name type="common">Tunicate</name>
    <dbReference type="NCBI Taxonomy" id="34765"/>
    <lineage>
        <taxon>Eukaryota</taxon>
        <taxon>Metazoa</taxon>
        <taxon>Chordata</taxon>
        <taxon>Tunicata</taxon>
        <taxon>Appendicularia</taxon>
        <taxon>Copelata</taxon>
        <taxon>Oikopleuridae</taxon>
        <taxon>Oikopleura</taxon>
    </lineage>
</organism>
<dbReference type="AlphaFoldDB" id="E4Y2M5"/>
<dbReference type="EMBL" id="FN653893">
    <property type="protein sequence ID" value="CBY16112.1"/>
    <property type="molecule type" value="Genomic_DNA"/>
</dbReference>
<dbReference type="Gene3D" id="1.20.120.310">
    <property type="entry name" value="ERV/ALR sulfhydryl oxidase domain"/>
    <property type="match status" value="1"/>
</dbReference>
<proteinExistence type="predicted"/>
<dbReference type="Proteomes" id="UP000001307">
    <property type="component" value="Unassembled WGS sequence"/>
</dbReference>
<evidence type="ECO:0000256" key="3">
    <source>
        <dbReference type="ARBA" id="ARBA00022729"/>
    </source>
</evidence>
<evidence type="ECO:0000259" key="8">
    <source>
        <dbReference type="PROSITE" id="PS51324"/>
    </source>
</evidence>
<keyword evidence="3" id="KW-0732">Signal</keyword>
<evidence type="ECO:0000256" key="6">
    <source>
        <dbReference type="ARBA" id="ARBA00023157"/>
    </source>
</evidence>
<dbReference type="SUPFAM" id="SSF69000">
    <property type="entry name" value="FAD-dependent thiol oxidase"/>
    <property type="match status" value="1"/>
</dbReference>
<reference evidence="9" key="1">
    <citation type="journal article" date="2010" name="Science">
        <title>Plasticity of animal genome architecture unmasked by rapid evolution of a pelagic tunicate.</title>
        <authorList>
            <person name="Denoeud F."/>
            <person name="Henriet S."/>
            <person name="Mungpakdee S."/>
            <person name="Aury J.M."/>
            <person name="Da Silva C."/>
            <person name="Brinkmann H."/>
            <person name="Mikhaleva J."/>
            <person name="Olsen L.C."/>
            <person name="Jubin C."/>
            <person name="Canestro C."/>
            <person name="Bouquet J.M."/>
            <person name="Danks G."/>
            <person name="Poulain J."/>
            <person name="Campsteijn C."/>
            <person name="Adamski M."/>
            <person name="Cross I."/>
            <person name="Yadetie F."/>
            <person name="Muffato M."/>
            <person name="Louis A."/>
            <person name="Butcher S."/>
            <person name="Tsagkogeorga G."/>
            <person name="Konrad A."/>
            <person name="Singh S."/>
            <person name="Jensen M.F."/>
            <person name="Cong E.H."/>
            <person name="Eikeseth-Otteraa H."/>
            <person name="Noel B."/>
            <person name="Anthouard V."/>
            <person name="Porcel B.M."/>
            <person name="Kachouri-Lafond R."/>
            <person name="Nishino A."/>
            <person name="Ugolini M."/>
            <person name="Chourrout P."/>
            <person name="Nishida H."/>
            <person name="Aasland R."/>
            <person name="Huzurbazar S."/>
            <person name="Westhof E."/>
            <person name="Delsuc F."/>
            <person name="Lehrach H."/>
            <person name="Reinhardt R."/>
            <person name="Weissenbach J."/>
            <person name="Roy S.W."/>
            <person name="Artiguenave F."/>
            <person name="Postlethwait J.H."/>
            <person name="Manak J.R."/>
            <person name="Thompson E.M."/>
            <person name="Jaillon O."/>
            <person name="Du Pasquier L."/>
            <person name="Boudinot P."/>
            <person name="Liberles D.A."/>
            <person name="Volff J.N."/>
            <person name="Philippe H."/>
            <person name="Lenhard B."/>
            <person name="Roest Crollius H."/>
            <person name="Wincker P."/>
            <person name="Chourrout D."/>
        </authorList>
    </citation>
    <scope>NUCLEOTIDE SEQUENCE [LARGE SCALE GENOMIC DNA]</scope>
</reference>
<evidence type="ECO:0000256" key="1">
    <source>
        <dbReference type="ARBA" id="ARBA00001974"/>
    </source>
</evidence>
<evidence type="ECO:0000256" key="7">
    <source>
        <dbReference type="RuleBase" id="RU371123"/>
    </source>
</evidence>
<evidence type="ECO:0000256" key="2">
    <source>
        <dbReference type="ARBA" id="ARBA00022630"/>
    </source>
</evidence>
<evidence type="ECO:0000313" key="10">
    <source>
        <dbReference type="Proteomes" id="UP000001307"/>
    </source>
</evidence>
<sequence>MVEIEDLSSALFWLLDRIGKTIETEDDLKIAKFFFNEALLVLKKVASKDLRQIVKEFILLKSKHDYETFSEKWFEEDVFNYKSSGLNRWVNWIDCHSNNKAKRRGPCGTWKLLHVMSIYGPEKSKDFSNAANYSSMIANFISTHFPCIGCRKDFSQRIGKTQTKLRSRDPSKIRENDDLIIWLWKLHNDVNETLMKDRGLDSMQFGDVENFPKRIWPDERTTEEEILAILRKEYKI</sequence>
<dbReference type="PANTHER" id="PTHR22897:SF8">
    <property type="entry name" value="SULFHYDRYL OXIDASE"/>
    <property type="match status" value="1"/>
</dbReference>
<dbReference type="EC" id="1.8.3.2" evidence="7"/>
<keyword evidence="6" id="KW-1015">Disulfide bond</keyword>
<evidence type="ECO:0000256" key="5">
    <source>
        <dbReference type="ARBA" id="ARBA00023002"/>
    </source>
</evidence>
<comment type="cofactor">
    <cofactor evidence="1 7">
        <name>FAD</name>
        <dbReference type="ChEBI" id="CHEBI:57692"/>
    </cofactor>
</comment>
<dbReference type="GO" id="GO:0000139">
    <property type="term" value="C:Golgi membrane"/>
    <property type="evidence" value="ECO:0007669"/>
    <property type="project" value="TreeGrafter"/>
</dbReference>
<evidence type="ECO:0000313" key="9">
    <source>
        <dbReference type="EMBL" id="CBY16112.1"/>
    </source>
</evidence>
<comment type="catalytic activity">
    <reaction evidence="7">
        <text>2 R'C(R)SH + O2 = R'C(R)S-S(R)CR' + H2O2</text>
        <dbReference type="Rhea" id="RHEA:17357"/>
        <dbReference type="ChEBI" id="CHEBI:15379"/>
        <dbReference type="ChEBI" id="CHEBI:16240"/>
        <dbReference type="ChEBI" id="CHEBI:16520"/>
        <dbReference type="ChEBI" id="CHEBI:17412"/>
        <dbReference type="EC" id="1.8.3.2"/>
    </reaction>
</comment>
<dbReference type="InterPro" id="IPR017905">
    <property type="entry name" value="ERV/ALR_sulphydryl_oxidase"/>
</dbReference>
<dbReference type="GO" id="GO:0016971">
    <property type="term" value="F:flavin-dependent sulfhydryl oxidase activity"/>
    <property type="evidence" value="ECO:0007669"/>
    <property type="project" value="InterPro"/>
</dbReference>
<dbReference type="GO" id="GO:0006457">
    <property type="term" value="P:protein folding"/>
    <property type="evidence" value="ECO:0007669"/>
    <property type="project" value="TreeGrafter"/>
</dbReference>
<keyword evidence="5 7" id="KW-0560">Oxidoreductase</keyword>
<protein>
    <recommendedName>
        <fullName evidence="7">Sulfhydryl oxidase</fullName>
        <ecNumber evidence="7">1.8.3.2</ecNumber>
    </recommendedName>
</protein>
<dbReference type="InParanoid" id="E4Y2M5"/>
<evidence type="ECO:0000256" key="4">
    <source>
        <dbReference type="ARBA" id="ARBA00022827"/>
    </source>
</evidence>
<feature type="domain" description="ERV/ALR sulfhydryl oxidase" evidence="8">
    <location>
        <begin position="98"/>
        <end position="211"/>
    </location>
</feature>
<keyword evidence="10" id="KW-1185">Reference proteome</keyword>
<dbReference type="InterPro" id="IPR036774">
    <property type="entry name" value="ERV/ALR_sulphydryl_oxid_sf"/>
</dbReference>
<name>E4Y2M5_OIKDI</name>
<dbReference type="InterPro" id="IPR039798">
    <property type="entry name" value="Sulfhydryl_oxidase"/>
</dbReference>
<dbReference type="PANTHER" id="PTHR22897">
    <property type="entry name" value="QUIESCIN Q6-RELATED SULFHYDRYL OXIDASE"/>
    <property type="match status" value="1"/>
</dbReference>
<dbReference type="PROSITE" id="PS51324">
    <property type="entry name" value="ERV_ALR"/>
    <property type="match status" value="1"/>
</dbReference>
<dbReference type="GO" id="GO:0003756">
    <property type="term" value="F:protein disulfide isomerase activity"/>
    <property type="evidence" value="ECO:0007669"/>
    <property type="project" value="TreeGrafter"/>
</dbReference>
<dbReference type="GO" id="GO:0005615">
    <property type="term" value="C:extracellular space"/>
    <property type="evidence" value="ECO:0007669"/>
    <property type="project" value="TreeGrafter"/>
</dbReference>
<dbReference type="Pfam" id="PF04777">
    <property type="entry name" value="Evr1_Alr"/>
    <property type="match status" value="1"/>
</dbReference>
<keyword evidence="2 7" id="KW-0285">Flavoprotein</keyword>
<gene>
    <name evidence="9" type="ORF">GSOID_T00016427001</name>
</gene>